<keyword evidence="5" id="KW-0472">Membrane</keyword>
<evidence type="ECO:0000256" key="1">
    <source>
        <dbReference type="ARBA" id="ARBA00004571"/>
    </source>
</evidence>
<dbReference type="Proteomes" id="UP000647241">
    <property type="component" value="Unassembled WGS sequence"/>
</dbReference>
<dbReference type="InterPro" id="IPR057601">
    <property type="entry name" value="Oar-like_b-barrel"/>
</dbReference>
<evidence type="ECO:0000256" key="4">
    <source>
        <dbReference type="ARBA" id="ARBA00022692"/>
    </source>
</evidence>
<dbReference type="GO" id="GO:0015344">
    <property type="term" value="F:siderophore uptake transmembrane transporter activity"/>
    <property type="evidence" value="ECO:0007669"/>
    <property type="project" value="TreeGrafter"/>
</dbReference>
<evidence type="ECO:0000256" key="2">
    <source>
        <dbReference type="ARBA" id="ARBA00022448"/>
    </source>
</evidence>
<evidence type="ECO:0000259" key="8">
    <source>
        <dbReference type="Pfam" id="PF25183"/>
    </source>
</evidence>
<name>A0A917GZY4_9BACT</name>
<evidence type="ECO:0000256" key="7">
    <source>
        <dbReference type="SAM" id="MobiDB-lite"/>
    </source>
</evidence>
<evidence type="ECO:0000256" key="6">
    <source>
        <dbReference type="ARBA" id="ARBA00023237"/>
    </source>
</evidence>
<keyword evidence="10" id="KW-1185">Reference proteome</keyword>
<reference evidence="9" key="1">
    <citation type="journal article" date="2014" name="Int. J. Syst. Evol. Microbiol.">
        <title>Complete genome sequence of Corynebacterium casei LMG S-19264T (=DSM 44701T), isolated from a smear-ripened cheese.</title>
        <authorList>
            <consortium name="US DOE Joint Genome Institute (JGI-PGF)"/>
            <person name="Walter F."/>
            <person name="Albersmeier A."/>
            <person name="Kalinowski J."/>
            <person name="Ruckert C."/>
        </authorList>
    </citation>
    <scope>NUCLEOTIDE SEQUENCE</scope>
    <source>
        <strain evidence="9">CGMCC 1.12997</strain>
    </source>
</reference>
<keyword evidence="2" id="KW-0813">Transport</keyword>
<evidence type="ECO:0000256" key="3">
    <source>
        <dbReference type="ARBA" id="ARBA00022452"/>
    </source>
</evidence>
<comment type="caution">
    <text evidence="9">The sequence shown here is derived from an EMBL/GenBank/DDBJ whole genome shotgun (WGS) entry which is preliminary data.</text>
</comment>
<dbReference type="SUPFAM" id="SSF56935">
    <property type="entry name" value="Porins"/>
    <property type="match status" value="1"/>
</dbReference>
<dbReference type="Gene3D" id="2.60.40.1120">
    <property type="entry name" value="Carboxypeptidase-like, regulatory domain"/>
    <property type="match status" value="1"/>
</dbReference>
<organism evidence="9 10">
    <name type="scientific">Edaphobacter dinghuensis</name>
    <dbReference type="NCBI Taxonomy" id="1560005"/>
    <lineage>
        <taxon>Bacteria</taxon>
        <taxon>Pseudomonadati</taxon>
        <taxon>Acidobacteriota</taxon>
        <taxon>Terriglobia</taxon>
        <taxon>Terriglobales</taxon>
        <taxon>Acidobacteriaceae</taxon>
        <taxon>Edaphobacter</taxon>
    </lineage>
</organism>
<dbReference type="InterPro" id="IPR036942">
    <property type="entry name" value="Beta-barrel_TonB_sf"/>
</dbReference>
<dbReference type="InterPro" id="IPR013784">
    <property type="entry name" value="Carb-bd-like_fold"/>
</dbReference>
<feature type="compositionally biased region" description="Polar residues" evidence="7">
    <location>
        <begin position="154"/>
        <end position="180"/>
    </location>
</feature>
<sequence length="1108" mass="119602">MHYKLRDLLSPGLVLALLLGVGQLSAQSTGNIRGTVSDSTGAAIPDASVTVTNTQTAQTRSTQTTNSGVFVFPNLPIGRYELQVSKPGFSSQTREGTELLTGQTIGLDITLAVGSQTQSFTVEADTQQIQTTTSTVAQSIDEKQMQDLPLNGRNPLQLTTLTPGARLTNTGTESGQQDNQGLTVNGLRATQNNFQLDGALYVDRFFDSVPILPSPDALQEFTIQAANYSAAYAGAGALVQLSSRSGTNKIHGSAFEFFRNTVLDANNYFPVKSPTGAIILPPYKLNQFGGTVGGPIRRDKTFFFFSAEDLQQRSSPNPATLTLPTAAQVAGDFSSLCTSGTFSSTTGICTKGVQIFNPATGKPYPGNIITTPMDALSKAVYNQYLAATPGVLNPNSPTTNTFTSLTNANIDSTQYLIRIDHALTDNNHLSGRYFYNQDNFQRAFTAPLGFYAANLFRNQSLTLSDTHIFSPTLTATGYVTGGRFARTQIPEAPGLKTLQSLGQNVPLGTFNVPIFPGVRDNISGYVDVFSGGALTQDSTSFEFKGEVVKLVGANTFTLGGALERTRIDATDFSYVPGDNTFNGQRTQAPSGTILPAGVTSGNAYADFYTGYESSFFQDNGRKFYLREWRPSLFFQDDWKLTHDLTLNIGLRWDPWIPPIDKNNTLVGFLPGFKSTIAPGAPVGLQFNGDPGSHPAVFKNNYLDLAPRFGFAYNVHGAGKTVVRGAFGIFYGFPEGLLYQRTDAAQPVNLYLNLVNPPQWDNVYANFAGGSPFPRGSVSRSQFATYNFITPFSGGVLNPAAKVAYTEDYNLTVEQQLPWNFALSIAYVGNHALHVMGSRQFNPAVYAPGATVANEQSRRLYPGLGAVELADSYEYANYNSLQVNVTRRVTHNLTLLTNLVYSKVFDNNSSATEGNSGPPNPFNLASAYGPADFDQKIRFNASINYFLPKLQVNKFAGAVVNGWQANSIIFVQTGMPFTILSGTDRSLSGIGNDYADAVPGVSPARPSGASRLTKYFNPAAFVQAATGTFGDTSRNFLRGPGYTDVDASLFKDVFPERRIHGQFRAEAFNLFNHTNLNNPGATVSSTGSFGHITGANSPRVFQFGAKVLF</sequence>
<accession>A0A917GZY4</accession>
<comment type="subcellular location">
    <subcellularLocation>
        <location evidence="1">Cell outer membrane</location>
        <topology evidence="1">Multi-pass membrane protein</topology>
    </subcellularLocation>
</comment>
<evidence type="ECO:0000313" key="10">
    <source>
        <dbReference type="Proteomes" id="UP000647241"/>
    </source>
</evidence>
<dbReference type="SUPFAM" id="SSF49452">
    <property type="entry name" value="Starch-binding domain-like"/>
    <property type="match status" value="1"/>
</dbReference>
<dbReference type="GO" id="GO:0009279">
    <property type="term" value="C:cell outer membrane"/>
    <property type="evidence" value="ECO:0007669"/>
    <property type="project" value="UniProtKB-SubCell"/>
</dbReference>
<dbReference type="GO" id="GO:0030246">
    <property type="term" value="F:carbohydrate binding"/>
    <property type="evidence" value="ECO:0007669"/>
    <property type="project" value="InterPro"/>
</dbReference>
<feature type="region of interest" description="Disordered" evidence="7">
    <location>
        <begin position="148"/>
        <end position="180"/>
    </location>
</feature>
<feature type="domain" description="TonB-dependent transporter Oar-like beta-barrel" evidence="8">
    <location>
        <begin position="243"/>
        <end position="1101"/>
    </location>
</feature>
<dbReference type="PANTHER" id="PTHR30069">
    <property type="entry name" value="TONB-DEPENDENT OUTER MEMBRANE RECEPTOR"/>
    <property type="match status" value="1"/>
</dbReference>
<dbReference type="RefSeq" id="WP_188552217.1">
    <property type="nucleotide sequence ID" value="NZ_BMGT01000001.1"/>
</dbReference>
<protein>
    <recommendedName>
        <fullName evidence="8">TonB-dependent transporter Oar-like beta-barrel domain-containing protein</fullName>
    </recommendedName>
</protein>
<dbReference type="Gene3D" id="2.40.170.20">
    <property type="entry name" value="TonB-dependent receptor, beta-barrel domain"/>
    <property type="match status" value="1"/>
</dbReference>
<dbReference type="Pfam" id="PF25183">
    <property type="entry name" value="OMP_b-brl_4"/>
    <property type="match status" value="1"/>
</dbReference>
<gene>
    <name evidence="9" type="ORF">GCM10011585_00890</name>
</gene>
<reference evidence="9" key="2">
    <citation type="submission" date="2020-09" db="EMBL/GenBank/DDBJ databases">
        <authorList>
            <person name="Sun Q."/>
            <person name="Zhou Y."/>
        </authorList>
    </citation>
    <scope>NUCLEOTIDE SEQUENCE</scope>
    <source>
        <strain evidence="9">CGMCC 1.12997</strain>
    </source>
</reference>
<dbReference type="EMBL" id="BMGT01000001">
    <property type="protein sequence ID" value="GGG63216.1"/>
    <property type="molecule type" value="Genomic_DNA"/>
</dbReference>
<dbReference type="PANTHER" id="PTHR30069:SF46">
    <property type="entry name" value="OAR PROTEIN"/>
    <property type="match status" value="1"/>
</dbReference>
<keyword evidence="4" id="KW-0812">Transmembrane</keyword>
<dbReference type="Pfam" id="PF13620">
    <property type="entry name" value="CarboxypepD_reg"/>
    <property type="match status" value="1"/>
</dbReference>
<keyword evidence="6" id="KW-0998">Cell outer membrane</keyword>
<dbReference type="AlphaFoldDB" id="A0A917GZY4"/>
<keyword evidence="3" id="KW-1134">Transmembrane beta strand</keyword>
<evidence type="ECO:0000256" key="5">
    <source>
        <dbReference type="ARBA" id="ARBA00023136"/>
    </source>
</evidence>
<proteinExistence type="predicted"/>
<evidence type="ECO:0000313" key="9">
    <source>
        <dbReference type="EMBL" id="GGG63216.1"/>
    </source>
</evidence>
<dbReference type="InterPro" id="IPR039426">
    <property type="entry name" value="TonB-dep_rcpt-like"/>
</dbReference>
<dbReference type="GO" id="GO:0044718">
    <property type="term" value="P:siderophore transmembrane transport"/>
    <property type="evidence" value="ECO:0007669"/>
    <property type="project" value="TreeGrafter"/>
</dbReference>